<evidence type="ECO:0000256" key="3">
    <source>
        <dbReference type="ARBA" id="ARBA00023315"/>
    </source>
</evidence>
<name>A0A5B0EPP7_9MICC</name>
<evidence type="ECO:0000313" key="7">
    <source>
        <dbReference type="Proteomes" id="UP000323856"/>
    </source>
</evidence>
<feature type="binding site" evidence="4">
    <location>
        <begin position="105"/>
        <end position="107"/>
    </location>
    <ligand>
        <name>acetyl-CoA</name>
        <dbReference type="ChEBI" id="CHEBI:57288"/>
    </ligand>
</feature>
<evidence type="ECO:0000313" key="6">
    <source>
        <dbReference type="EMBL" id="KAA0979821.1"/>
    </source>
</evidence>
<dbReference type="OrthoDB" id="8399956at2"/>
<dbReference type="RefSeq" id="WP_149618386.1">
    <property type="nucleotide sequence ID" value="NZ_VOBL01000001.1"/>
</dbReference>
<proteinExistence type="inferred from homology"/>
<comment type="caution">
    <text evidence="6">The sequence shown here is derived from an EMBL/GenBank/DDBJ whole genome shotgun (WGS) entry which is preliminary data.</text>
</comment>
<keyword evidence="2 4" id="KW-0808">Transferase</keyword>
<evidence type="ECO:0000256" key="2">
    <source>
        <dbReference type="ARBA" id="ARBA00022679"/>
    </source>
</evidence>
<dbReference type="GO" id="GO:0034069">
    <property type="term" value="F:aminoglycoside N-acetyltransferase activity"/>
    <property type="evidence" value="ECO:0007669"/>
    <property type="project" value="TreeGrafter"/>
</dbReference>
<gene>
    <name evidence="6" type="ORF">FQ154_01270</name>
</gene>
<evidence type="ECO:0000256" key="1">
    <source>
        <dbReference type="ARBA" id="ARBA00009213"/>
    </source>
</evidence>
<protein>
    <submittedName>
        <fullName evidence="6">GNAT family N-acetyltransferase</fullName>
    </submittedName>
</protein>
<dbReference type="InterPro" id="IPR041380">
    <property type="entry name" value="Acetyltransf_17"/>
</dbReference>
<dbReference type="EMBL" id="VOBL01000001">
    <property type="protein sequence ID" value="KAA0979821.1"/>
    <property type="molecule type" value="Genomic_DNA"/>
</dbReference>
<dbReference type="InterPro" id="IPR025559">
    <property type="entry name" value="Eis_dom"/>
</dbReference>
<sequence length="431" mass="46066">MSEDTTIRIERFEPELIDGVPNDRTVAFLKAISRGFHEGSLDAGDVATLARLDLEDNSTYTAVHDESSVQPSLHTESPVATYAAFGGTLNIGGGNLMPVHQITSVTVSPTHRRRGLLRRMITEDLTGARETGMVFAALTASEATIYGRFGFGKATGRVRFTLDTRHGAPMRGASGGTVLAVAPAELMKYAPAIFAAAHARTPGSVSATGFDVGQAAGRWEDYDSLKPVENLRSALHLDAEGKPDGFVSYLFAGGKGSAPTLNIGQMCTVDGAARRELIAYLADHDLIEVVTGRGPLDDVLPSALENARAYKVTGAGDHLWLRILDVRTALAARCYRGEGIVRLRVLDALGLADGHWELEVHDGTAQVRRAPEDSEPDATLDVRDLGSLYLGGFSAEHLAQAGVLQAHRPRAVATLDALFATDFVPYCQADF</sequence>
<feature type="active site" description="Proton acceptor; via carboxylate" evidence="4">
    <location>
        <position position="431"/>
    </location>
</feature>
<dbReference type="GO" id="GO:0030649">
    <property type="term" value="P:aminoglycoside antibiotic catabolic process"/>
    <property type="evidence" value="ECO:0007669"/>
    <property type="project" value="TreeGrafter"/>
</dbReference>
<comment type="similarity">
    <text evidence="1 4">Belongs to the acetyltransferase Eis family.</text>
</comment>
<comment type="subunit">
    <text evidence="4">Homohexamer; trimer of dimers.</text>
</comment>
<feature type="binding site" evidence="4">
    <location>
        <begin position="141"/>
        <end position="142"/>
    </location>
    <ligand>
        <name>acetyl-CoA</name>
        <dbReference type="ChEBI" id="CHEBI:57288"/>
    </ligand>
</feature>
<dbReference type="Gene3D" id="3.40.630.30">
    <property type="match status" value="2"/>
</dbReference>
<dbReference type="PROSITE" id="PS51186">
    <property type="entry name" value="GNAT"/>
    <property type="match status" value="1"/>
</dbReference>
<evidence type="ECO:0000259" key="5">
    <source>
        <dbReference type="PROSITE" id="PS51186"/>
    </source>
</evidence>
<dbReference type="PANTHER" id="PTHR37817:SF1">
    <property type="entry name" value="N-ACETYLTRANSFERASE EIS"/>
    <property type="match status" value="1"/>
</dbReference>
<dbReference type="HAMAP" id="MF_01812">
    <property type="entry name" value="Eis"/>
    <property type="match status" value="1"/>
</dbReference>
<dbReference type="Proteomes" id="UP000323856">
    <property type="component" value="Unassembled WGS sequence"/>
</dbReference>
<dbReference type="InterPro" id="IPR016181">
    <property type="entry name" value="Acyl_CoA_acyltransferase"/>
</dbReference>
<feature type="binding site" evidence="4">
    <location>
        <begin position="113"/>
        <end position="118"/>
    </location>
    <ligand>
        <name>acetyl-CoA</name>
        <dbReference type="ChEBI" id="CHEBI:57288"/>
    </ligand>
</feature>
<organism evidence="6 7">
    <name type="scientific">Paeniglutamicibacter gangotriensis</name>
    <dbReference type="NCBI Taxonomy" id="254787"/>
    <lineage>
        <taxon>Bacteria</taxon>
        <taxon>Bacillati</taxon>
        <taxon>Actinomycetota</taxon>
        <taxon>Actinomycetes</taxon>
        <taxon>Micrococcales</taxon>
        <taxon>Micrococcaceae</taxon>
        <taxon>Paeniglutamicibacter</taxon>
    </lineage>
</organism>
<dbReference type="InterPro" id="IPR051554">
    <property type="entry name" value="Acetyltransferase_Eis"/>
</dbReference>
<dbReference type="Pfam" id="PF13527">
    <property type="entry name" value="Acetyltransf_9"/>
    <property type="match status" value="1"/>
</dbReference>
<dbReference type="Pfam" id="PF17668">
    <property type="entry name" value="Acetyltransf_17"/>
    <property type="match status" value="1"/>
</dbReference>
<dbReference type="InterPro" id="IPR022902">
    <property type="entry name" value="NAcTrfase_Eis"/>
</dbReference>
<accession>A0A5B0EPP7</accession>
<feature type="domain" description="N-acetyltransferase" evidence="5">
    <location>
        <begin position="36"/>
        <end position="171"/>
    </location>
</feature>
<dbReference type="Gene3D" id="3.30.1050.10">
    <property type="entry name" value="SCP2 sterol-binding domain"/>
    <property type="match status" value="1"/>
</dbReference>
<dbReference type="PANTHER" id="PTHR37817">
    <property type="entry name" value="N-ACETYLTRANSFERASE EIS"/>
    <property type="match status" value="1"/>
</dbReference>
<dbReference type="SUPFAM" id="SSF55718">
    <property type="entry name" value="SCP-like"/>
    <property type="match status" value="1"/>
</dbReference>
<dbReference type="InterPro" id="IPR036527">
    <property type="entry name" value="SCP2_sterol-bd_dom_sf"/>
</dbReference>
<dbReference type="SUPFAM" id="SSF55729">
    <property type="entry name" value="Acyl-CoA N-acyltransferases (Nat)"/>
    <property type="match status" value="1"/>
</dbReference>
<evidence type="ECO:0000256" key="4">
    <source>
        <dbReference type="HAMAP-Rule" id="MF_01812"/>
    </source>
</evidence>
<feature type="active site" description="Proton donor" evidence="4">
    <location>
        <position position="146"/>
    </location>
</feature>
<dbReference type="Pfam" id="PF13530">
    <property type="entry name" value="SCP2_2"/>
    <property type="match status" value="1"/>
</dbReference>
<dbReference type="AlphaFoldDB" id="A0A5B0EPP7"/>
<keyword evidence="3 4" id="KW-0012">Acyltransferase</keyword>
<reference evidence="6 7" key="1">
    <citation type="submission" date="2019-07" db="EMBL/GenBank/DDBJ databases">
        <title>Analysis of the biochemical properties, biological activity and biotechnological potential of siderophores and biosurfactants produced by Antarctic psychrotolerant bacteria.</title>
        <authorList>
            <person name="Styczynski M."/>
            <person name="Krucon T."/>
            <person name="Decewicz P."/>
            <person name="Dziewit L."/>
        </authorList>
    </citation>
    <scope>NUCLEOTIDE SEQUENCE [LARGE SCALE GENOMIC DNA]</scope>
    <source>
        <strain evidence="6 7">ANT_H27</strain>
    </source>
</reference>
<dbReference type="InterPro" id="IPR000182">
    <property type="entry name" value="GNAT_dom"/>
</dbReference>